<dbReference type="STRING" id="1437824.BN940_16136"/>
<gene>
    <name evidence="1" type="ORF">BN940_16136</name>
</gene>
<dbReference type="GO" id="GO:0005737">
    <property type="term" value="C:cytoplasm"/>
    <property type="evidence" value="ECO:0007669"/>
    <property type="project" value="TreeGrafter"/>
</dbReference>
<dbReference type="AlphaFoldDB" id="W8X5J0"/>
<dbReference type="Pfam" id="PF02423">
    <property type="entry name" value="OCD_Mu_crystall"/>
    <property type="match status" value="1"/>
</dbReference>
<dbReference type="GO" id="GO:0008473">
    <property type="term" value="F:ornithine cyclodeaminase activity"/>
    <property type="evidence" value="ECO:0007669"/>
    <property type="project" value="UniProtKB-EC"/>
</dbReference>
<dbReference type="Gene3D" id="3.40.50.720">
    <property type="entry name" value="NAD(P)-binding Rossmann-like Domain"/>
    <property type="match status" value="1"/>
</dbReference>
<dbReference type="SUPFAM" id="SSF51735">
    <property type="entry name" value="NAD(P)-binding Rossmann-fold domains"/>
    <property type="match status" value="1"/>
</dbReference>
<reference evidence="1 2" key="1">
    <citation type="journal article" date="2014" name="BMC Microbiol.">
        <title>The oxygen-independent metabolism of cyclic monoterpenes in Castellaniella defragrans 65Phen.</title>
        <authorList>
            <person name="Petasch J."/>
            <person name="Disch E.M."/>
            <person name="Markert S."/>
            <person name="Becher D."/>
            <person name="Schweder T."/>
            <person name="Huttel B."/>
            <person name="Reinhardt R."/>
            <person name="Harder J."/>
        </authorList>
    </citation>
    <scope>NUCLEOTIDE SEQUENCE [LARGE SCALE GENOMIC DNA]</scope>
    <source>
        <strain evidence="1">65Phen</strain>
    </source>
</reference>
<dbReference type="KEGG" id="cdn:BN940_16136"/>
<dbReference type="EC" id="4.3.1.12" evidence="1"/>
<dbReference type="InterPro" id="IPR003462">
    <property type="entry name" value="ODC_Mu_crystall"/>
</dbReference>
<proteinExistence type="predicted"/>
<evidence type="ECO:0000313" key="2">
    <source>
        <dbReference type="Proteomes" id="UP000019805"/>
    </source>
</evidence>
<dbReference type="InterPro" id="IPR023401">
    <property type="entry name" value="ODC_N"/>
</dbReference>
<evidence type="ECO:0000313" key="1">
    <source>
        <dbReference type="EMBL" id="CDM25667.1"/>
    </source>
</evidence>
<keyword evidence="1" id="KW-0456">Lyase</keyword>
<dbReference type="InterPro" id="IPR036291">
    <property type="entry name" value="NAD(P)-bd_dom_sf"/>
</dbReference>
<keyword evidence="2" id="KW-1185">Reference proteome</keyword>
<sequence>MNETGRALHDAAETRALLPLPDLMREIARAAEDLAAGRLCAPARQAVPFPGGAVMLSMPATAADVGIHKLVNVAPGNRAHGLPTIDGLVSVHDGETGRLRLLLDGPAVTARRTAAVSMLAASRLLPGGPRHAAVFGTGVQAAGHVQALLELHPHARVDVIGHAPGRAEACARTFGTDRVRPARGVDPAADLVITATTSAVPVYDQPARVGRLVIGVGAYRPDLAEIGARTLADSHLFVDDPEGARHEAGDYLQAGVDWLRVRSLAGLLAAGPPEGAAVFKSVGCAAWDLAAARCALRFAHSSERNLS</sequence>
<dbReference type="EMBL" id="HG916765">
    <property type="protein sequence ID" value="CDM25667.1"/>
    <property type="molecule type" value="Genomic_DNA"/>
</dbReference>
<accession>W8X5J0</accession>
<protein>
    <submittedName>
        <fullName evidence="1">Ornithine cyclodeaminase</fullName>
        <ecNumber evidence="1">4.3.1.12</ecNumber>
    </submittedName>
</protein>
<dbReference type="Gene3D" id="3.30.1780.10">
    <property type="entry name" value="ornithine cyclodeaminase, domain 1"/>
    <property type="match status" value="1"/>
</dbReference>
<name>W8X5J0_CASD6</name>
<dbReference type="Proteomes" id="UP000019805">
    <property type="component" value="Chromosome"/>
</dbReference>
<dbReference type="eggNOG" id="COG2423">
    <property type="taxonomic scope" value="Bacteria"/>
</dbReference>
<dbReference type="RefSeq" id="WP_043684466.1">
    <property type="nucleotide sequence ID" value="NZ_HG916765.1"/>
</dbReference>
<dbReference type="PANTHER" id="PTHR13812">
    <property type="entry name" value="KETIMINE REDUCTASE MU-CRYSTALLIN"/>
    <property type="match status" value="1"/>
</dbReference>
<dbReference type="OrthoDB" id="5293744at2"/>
<dbReference type="NCBIfam" id="NF005603">
    <property type="entry name" value="PRK07340.1"/>
    <property type="match status" value="1"/>
</dbReference>
<organism evidence="1 2">
    <name type="scientific">Castellaniella defragrans (strain DSM 12143 / CCUG 39792 / 65Phen)</name>
    <name type="common">Alcaligenes defragrans</name>
    <dbReference type="NCBI Taxonomy" id="1437824"/>
    <lineage>
        <taxon>Bacteria</taxon>
        <taxon>Pseudomonadati</taxon>
        <taxon>Pseudomonadota</taxon>
        <taxon>Betaproteobacteria</taxon>
        <taxon>Burkholderiales</taxon>
        <taxon>Alcaligenaceae</taxon>
        <taxon>Castellaniella</taxon>
    </lineage>
</organism>
<dbReference type="PIRSF" id="PIRSF001439">
    <property type="entry name" value="CryM"/>
    <property type="match status" value="1"/>
</dbReference>
<dbReference type="PANTHER" id="PTHR13812:SF19">
    <property type="entry name" value="KETIMINE REDUCTASE MU-CRYSTALLIN"/>
    <property type="match status" value="1"/>
</dbReference>
<dbReference type="PATRIC" id="fig|1437824.5.peg.3188"/>
<dbReference type="HOGENOM" id="CLU_042088_1_2_4"/>